<dbReference type="KEGG" id="mjl:Mjls_2703"/>
<dbReference type="InterPro" id="IPR045512">
    <property type="entry name" value="DUF6480"/>
</dbReference>
<sequence>MRWPTTAASRGRPRPMTAIPPDPEPAQTPDLESGGGVTPGATPPDSDQMSGIGKVEENPRRRITPGSVTTIVAVAVFALIFLAIAVVMVLNMTGVLD</sequence>
<accession>A0A5Q5CGW2</accession>
<dbReference type="AlphaFoldDB" id="A0A5Q5CGW2"/>
<feature type="transmembrane region" description="Helical" evidence="2">
    <location>
        <begin position="68"/>
        <end position="90"/>
    </location>
</feature>
<name>A0A5Q5CGW2_MYCSJ</name>
<protein>
    <submittedName>
        <fullName evidence="3">Uncharacterized protein</fullName>
    </submittedName>
</protein>
<evidence type="ECO:0000256" key="2">
    <source>
        <dbReference type="SAM" id="Phobius"/>
    </source>
</evidence>
<evidence type="ECO:0000256" key="1">
    <source>
        <dbReference type="SAM" id="MobiDB-lite"/>
    </source>
</evidence>
<evidence type="ECO:0000313" key="3">
    <source>
        <dbReference type="EMBL" id="ABN98483.1"/>
    </source>
</evidence>
<feature type="region of interest" description="Disordered" evidence="1">
    <location>
        <begin position="1"/>
        <end position="63"/>
    </location>
</feature>
<dbReference type="EMBL" id="CP000580">
    <property type="protein sequence ID" value="ABN98483.1"/>
    <property type="molecule type" value="Genomic_DNA"/>
</dbReference>
<keyword evidence="2" id="KW-1133">Transmembrane helix</keyword>
<organism evidence="3">
    <name type="scientific">Mycobacterium sp. (strain JLS)</name>
    <dbReference type="NCBI Taxonomy" id="164757"/>
    <lineage>
        <taxon>Bacteria</taxon>
        <taxon>Bacillati</taxon>
        <taxon>Actinomycetota</taxon>
        <taxon>Actinomycetes</taxon>
        <taxon>Mycobacteriales</taxon>
        <taxon>Mycobacteriaceae</taxon>
        <taxon>Mycobacterium</taxon>
    </lineage>
</organism>
<reference evidence="3" key="1">
    <citation type="submission" date="2007-02" db="EMBL/GenBank/DDBJ databases">
        <title>Complete sequence of Mycobacterium sp. JLS.</title>
        <authorList>
            <consortium name="US DOE Joint Genome Institute"/>
            <person name="Copeland A."/>
            <person name="Lucas S."/>
            <person name="Lapidus A."/>
            <person name="Barry K."/>
            <person name="Detter J.C."/>
            <person name="Glavina del Rio T."/>
            <person name="Hammon N."/>
            <person name="Israni S."/>
            <person name="Dalin E."/>
            <person name="Tice H."/>
            <person name="Pitluck S."/>
            <person name="Chain P."/>
            <person name="Malfatti S."/>
            <person name="Shin M."/>
            <person name="Vergez L."/>
            <person name="Schmutz J."/>
            <person name="Larimer F."/>
            <person name="Land M."/>
            <person name="Hauser L."/>
            <person name="Kyrpides N."/>
            <person name="Mikhailova N."/>
            <person name="Miller C.D."/>
            <person name="Anderson A.J."/>
            <person name="Sims R.C."/>
            <person name="Richardson P."/>
        </authorList>
    </citation>
    <scope>NUCLEOTIDE SEQUENCE [LARGE SCALE GENOMIC DNA]</scope>
    <source>
        <strain evidence="3">JLS</strain>
    </source>
</reference>
<keyword evidence="2" id="KW-0812">Transmembrane</keyword>
<proteinExistence type="predicted"/>
<keyword evidence="2" id="KW-0472">Membrane</keyword>
<gene>
    <name evidence="3" type="ordered locus">Mjls_2703</name>
</gene>
<dbReference type="Pfam" id="PF20088">
    <property type="entry name" value="DUF6480"/>
    <property type="match status" value="1"/>
</dbReference>